<reference evidence="1 2" key="1">
    <citation type="submission" date="2018-03" db="EMBL/GenBank/DDBJ databases">
        <title>Genomic Encyclopedia of Archaeal and Bacterial Type Strains, Phase II (KMG-II): from individual species to whole genera.</title>
        <authorList>
            <person name="Goeker M."/>
        </authorList>
    </citation>
    <scope>NUCLEOTIDE SEQUENCE [LARGE SCALE GENOMIC DNA]</scope>
    <source>
        <strain evidence="1 2">DSM 18107</strain>
    </source>
</reference>
<gene>
    <name evidence="1" type="ORF">CLV42_104578</name>
</gene>
<evidence type="ECO:0000313" key="2">
    <source>
        <dbReference type="Proteomes" id="UP000240978"/>
    </source>
</evidence>
<organism evidence="1 2">
    <name type="scientific">Chitinophaga ginsengisoli</name>
    <dbReference type="NCBI Taxonomy" id="363837"/>
    <lineage>
        <taxon>Bacteria</taxon>
        <taxon>Pseudomonadati</taxon>
        <taxon>Bacteroidota</taxon>
        <taxon>Chitinophagia</taxon>
        <taxon>Chitinophagales</taxon>
        <taxon>Chitinophagaceae</taxon>
        <taxon>Chitinophaga</taxon>
    </lineage>
</organism>
<comment type="caution">
    <text evidence="1">The sequence shown here is derived from an EMBL/GenBank/DDBJ whole genome shotgun (WGS) entry which is preliminary data.</text>
</comment>
<name>A0A2P8GEE5_9BACT</name>
<dbReference type="AlphaFoldDB" id="A0A2P8GEE5"/>
<proteinExistence type="predicted"/>
<keyword evidence="2" id="KW-1185">Reference proteome</keyword>
<evidence type="ECO:0000313" key="1">
    <source>
        <dbReference type="EMBL" id="PSL32275.1"/>
    </source>
</evidence>
<accession>A0A2P8GEE5</accession>
<dbReference type="Proteomes" id="UP000240978">
    <property type="component" value="Unassembled WGS sequence"/>
</dbReference>
<dbReference type="EMBL" id="PYGK01000004">
    <property type="protein sequence ID" value="PSL32275.1"/>
    <property type="molecule type" value="Genomic_DNA"/>
</dbReference>
<sequence length="32" mass="4113">MEVFLGVFDYIEVRINFFYVRRGFFLFKKWNM</sequence>
<protein>
    <submittedName>
        <fullName evidence="1">Uncharacterized protein</fullName>
    </submittedName>
</protein>